<evidence type="ECO:0000313" key="1">
    <source>
        <dbReference type="EMBL" id="KFH15975.1"/>
    </source>
</evidence>
<reference evidence="1 2" key="1">
    <citation type="submission" date="2014-04" db="EMBL/GenBank/DDBJ databases">
        <authorList>
            <person name="Sibley D."/>
            <person name="Venepally P."/>
            <person name="Karamycheva S."/>
            <person name="Hadjithomas M."/>
            <person name="Khan A."/>
            <person name="Brunk B."/>
            <person name="Roos D."/>
            <person name="Caler E."/>
            <person name="Lorenzi H."/>
        </authorList>
    </citation>
    <scope>NUCLEOTIDE SEQUENCE [LARGE SCALE GENOMIC DNA]</scope>
    <source>
        <strain evidence="1 2">MAS</strain>
    </source>
</reference>
<dbReference type="Proteomes" id="UP000028821">
    <property type="component" value="Unassembled WGS sequence"/>
</dbReference>
<dbReference type="AlphaFoldDB" id="A0A086QTP3"/>
<sequence>VSTFQNWNTTLQRLYEHYVKKEKARKDLAELIRMARENGVLPPGDESFE</sequence>
<evidence type="ECO:0000313" key="2">
    <source>
        <dbReference type="Proteomes" id="UP000028821"/>
    </source>
</evidence>
<proteinExistence type="predicted"/>
<name>A0A086QTP3_TOXGO</name>
<comment type="caution">
    <text evidence="1">The sequence shown here is derived from an EMBL/GenBank/DDBJ whole genome shotgun (WGS) entry which is preliminary data.</text>
</comment>
<accession>A0A086QTP3</accession>
<dbReference type="OrthoDB" id="445189at2759"/>
<organism evidence="1 2">
    <name type="scientific">Toxoplasma gondii MAS</name>
    <dbReference type="NCBI Taxonomy" id="943118"/>
    <lineage>
        <taxon>Eukaryota</taxon>
        <taxon>Sar</taxon>
        <taxon>Alveolata</taxon>
        <taxon>Apicomplexa</taxon>
        <taxon>Conoidasida</taxon>
        <taxon>Coccidia</taxon>
        <taxon>Eucoccidiorida</taxon>
        <taxon>Eimeriorina</taxon>
        <taxon>Sarcocystidae</taxon>
        <taxon>Toxoplasma</taxon>
    </lineage>
</organism>
<gene>
    <name evidence="1" type="ORF">TGMAS_248660B</name>
</gene>
<dbReference type="EMBL" id="AEXC02000721">
    <property type="protein sequence ID" value="KFH15975.1"/>
    <property type="molecule type" value="Genomic_DNA"/>
</dbReference>
<protein>
    <submittedName>
        <fullName evidence="1">Uncharacterized protein</fullName>
    </submittedName>
</protein>
<dbReference type="VEuPathDB" id="ToxoDB:TGMAS_248660B"/>
<feature type="non-terminal residue" evidence="1">
    <location>
        <position position="1"/>
    </location>
</feature>